<proteinExistence type="predicted"/>
<protein>
    <submittedName>
        <fullName evidence="1">Uncharacterized protein</fullName>
    </submittedName>
</protein>
<dbReference type="Gramene" id="MELO3C028258.2.1">
    <property type="protein sequence ID" value="MELO3C028258.2.1"/>
    <property type="gene ID" value="MELO3C028258.2"/>
</dbReference>
<reference evidence="1" key="1">
    <citation type="submission" date="2023-03" db="UniProtKB">
        <authorList>
            <consortium name="EnsemblPlants"/>
        </authorList>
    </citation>
    <scope>IDENTIFICATION</scope>
</reference>
<organism evidence="1">
    <name type="scientific">Cucumis melo</name>
    <name type="common">Muskmelon</name>
    <dbReference type="NCBI Taxonomy" id="3656"/>
    <lineage>
        <taxon>Eukaryota</taxon>
        <taxon>Viridiplantae</taxon>
        <taxon>Streptophyta</taxon>
        <taxon>Embryophyta</taxon>
        <taxon>Tracheophyta</taxon>
        <taxon>Spermatophyta</taxon>
        <taxon>Magnoliopsida</taxon>
        <taxon>eudicotyledons</taxon>
        <taxon>Gunneridae</taxon>
        <taxon>Pentapetalae</taxon>
        <taxon>rosids</taxon>
        <taxon>fabids</taxon>
        <taxon>Cucurbitales</taxon>
        <taxon>Cucurbitaceae</taxon>
        <taxon>Benincaseae</taxon>
        <taxon>Cucumis</taxon>
    </lineage>
</organism>
<accession>A0A9I9E3P4</accession>
<dbReference type="Gramene" id="MELO3C033808.2.1">
    <property type="protein sequence ID" value="MELO3C033808.2.1"/>
    <property type="gene ID" value="MELO3C033808.2"/>
</dbReference>
<name>A0A9I9E3P4_CUCME</name>
<dbReference type="EnsemblPlants" id="MELO3C028258.2.1">
    <property type="protein sequence ID" value="MELO3C028258.2.1"/>
    <property type="gene ID" value="MELO3C028258.2"/>
</dbReference>
<evidence type="ECO:0000313" key="1">
    <source>
        <dbReference type="EnsemblPlants" id="MELO3C028258.2.1"/>
    </source>
</evidence>
<dbReference type="EnsemblPlants" id="MELO3C033808.2.1">
    <property type="protein sequence ID" value="MELO3C033808.2.1"/>
    <property type="gene ID" value="MELO3C033808.2"/>
</dbReference>
<sequence length="32" mass="3562">MDRRCHNRPTCEVNVCKLARTHAGYVGRGSSS</sequence>
<dbReference type="AlphaFoldDB" id="A0A9I9E3P4"/>